<evidence type="ECO:0000256" key="1">
    <source>
        <dbReference type="SAM" id="SignalP"/>
    </source>
</evidence>
<gene>
    <name evidence="3" type="ORF">ABDJ85_02540</name>
</gene>
<name>A0ABV0FZF9_9BURK</name>
<sequence>MKLKTWVAAAALTAATGMAQAALVLQSNGQEVLDTETNLLWLYDWGQSTTYFLSWQRDWAASLTVGGAAAGDWRLPKLEEFQTLWADPSVGGTLAGLQSHFTGVEDYFYWTDSLDSHGPTYDRYWTFLAANGSSRVYFDLAPLNAVAVREFKAGQAVPEPQTLLLALTGGILAAGVRRKQRR</sequence>
<protein>
    <submittedName>
        <fullName evidence="3">DUF1566 domain-containing protein</fullName>
    </submittedName>
</protein>
<organism evidence="3 4">
    <name type="scientific">Roseateles paludis</name>
    <dbReference type="NCBI Taxonomy" id="3145238"/>
    <lineage>
        <taxon>Bacteria</taxon>
        <taxon>Pseudomonadati</taxon>
        <taxon>Pseudomonadota</taxon>
        <taxon>Betaproteobacteria</taxon>
        <taxon>Burkholderiales</taxon>
        <taxon>Sphaerotilaceae</taxon>
        <taxon>Roseateles</taxon>
    </lineage>
</organism>
<keyword evidence="4" id="KW-1185">Reference proteome</keyword>
<comment type="caution">
    <text evidence="3">The sequence shown here is derived from an EMBL/GenBank/DDBJ whole genome shotgun (WGS) entry which is preliminary data.</text>
</comment>
<feature type="signal peptide" evidence="1">
    <location>
        <begin position="1"/>
        <end position="21"/>
    </location>
</feature>
<dbReference type="Pfam" id="PF07589">
    <property type="entry name" value="PEP-CTERM"/>
    <property type="match status" value="1"/>
</dbReference>
<dbReference type="RefSeq" id="WP_347703158.1">
    <property type="nucleotide sequence ID" value="NZ_JBDPZD010000001.1"/>
</dbReference>
<feature type="domain" description="Ice-binding protein C-terminal" evidence="2">
    <location>
        <begin position="156"/>
        <end position="179"/>
    </location>
</feature>
<reference evidence="3 4" key="1">
    <citation type="submission" date="2024-05" db="EMBL/GenBank/DDBJ databases">
        <title>Roseateles sp. DJS-2-20 16S ribosomal RNA gene Genome sequencing and assembly.</title>
        <authorList>
            <person name="Woo H."/>
        </authorList>
    </citation>
    <scope>NUCLEOTIDE SEQUENCE [LARGE SCALE GENOMIC DNA]</scope>
    <source>
        <strain evidence="3 4">DJS-2-20</strain>
    </source>
</reference>
<dbReference type="InterPro" id="IPR013424">
    <property type="entry name" value="Ice-binding_C"/>
</dbReference>
<evidence type="ECO:0000313" key="3">
    <source>
        <dbReference type="EMBL" id="MEO3690326.1"/>
    </source>
</evidence>
<keyword evidence="1" id="KW-0732">Signal</keyword>
<dbReference type="NCBIfam" id="TIGR02595">
    <property type="entry name" value="PEP_CTERM"/>
    <property type="match status" value="1"/>
</dbReference>
<evidence type="ECO:0000259" key="2">
    <source>
        <dbReference type="Pfam" id="PF07589"/>
    </source>
</evidence>
<proteinExistence type="predicted"/>
<dbReference type="Proteomes" id="UP001495147">
    <property type="component" value="Unassembled WGS sequence"/>
</dbReference>
<feature type="chain" id="PRO_5045294895" evidence="1">
    <location>
        <begin position="22"/>
        <end position="182"/>
    </location>
</feature>
<dbReference type="EMBL" id="JBDPZD010000001">
    <property type="protein sequence ID" value="MEO3690326.1"/>
    <property type="molecule type" value="Genomic_DNA"/>
</dbReference>
<evidence type="ECO:0000313" key="4">
    <source>
        <dbReference type="Proteomes" id="UP001495147"/>
    </source>
</evidence>
<accession>A0ABV0FZF9</accession>